<sequence>MWLVSRDGVLRSVEGPPLPDTGQAERVAGRPGAGDGAETPRPRITLGKTIVVLADTNLRPWARARTARLVAAHLGYDLILFAPPPYTNTILFLAFVPSVPAFAVLQVRAEPKVTAPAARRDSPPSANAPHEKAGR</sequence>
<keyword evidence="3" id="KW-1185">Reference proteome</keyword>
<feature type="region of interest" description="Disordered" evidence="1">
    <location>
        <begin position="113"/>
        <end position="135"/>
    </location>
</feature>
<name>A0ABN3QB57_9ACTN</name>
<protein>
    <submittedName>
        <fullName evidence="2">Uncharacterized protein</fullName>
    </submittedName>
</protein>
<proteinExistence type="predicted"/>
<evidence type="ECO:0000313" key="3">
    <source>
        <dbReference type="Proteomes" id="UP001501447"/>
    </source>
</evidence>
<dbReference type="Proteomes" id="UP001501447">
    <property type="component" value="Unassembled WGS sequence"/>
</dbReference>
<accession>A0ABN3QB57</accession>
<dbReference type="EMBL" id="BAAARJ010000012">
    <property type="protein sequence ID" value="GAA2621649.1"/>
    <property type="molecule type" value="Genomic_DNA"/>
</dbReference>
<organism evidence="2 3">
    <name type="scientific">Streptomyces axinellae</name>
    <dbReference type="NCBI Taxonomy" id="552788"/>
    <lineage>
        <taxon>Bacteria</taxon>
        <taxon>Bacillati</taxon>
        <taxon>Actinomycetota</taxon>
        <taxon>Actinomycetes</taxon>
        <taxon>Kitasatosporales</taxon>
        <taxon>Streptomycetaceae</taxon>
        <taxon>Streptomyces</taxon>
    </lineage>
</organism>
<comment type="caution">
    <text evidence="2">The sequence shown here is derived from an EMBL/GenBank/DDBJ whole genome shotgun (WGS) entry which is preliminary data.</text>
</comment>
<evidence type="ECO:0000313" key="2">
    <source>
        <dbReference type="EMBL" id="GAA2621649.1"/>
    </source>
</evidence>
<gene>
    <name evidence="2" type="ORF">GCM10009863_39670</name>
</gene>
<evidence type="ECO:0000256" key="1">
    <source>
        <dbReference type="SAM" id="MobiDB-lite"/>
    </source>
</evidence>
<feature type="region of interest" description="Disordered" evidence="1">
    <location>
        <begin position="13"/>
        <end position="42"/>
    </location>
</feature>
<reference evidence="2 3" key="1">
    <citation type="journal article" date="2019" name="Int. J. Syst. Evol. Microbiol.">
        <title>The Global Catalogue of Microorganisms (GCM) 10K type strain sequencing project: providing services to taxonomists for standard genome sequencing and annotation.</title>
        <authorList>
            <consortium name="The Broad Institute Genomics Platform"/>
            <consortium name="The Broad Institute Genome Sequencing Center for Infectious Disease"/>
            <person name="Wu L."/>
            <person name="Ma J."/>
        </authorList>
    </citation>
    <scope>NUCLEOTIDE SEQUENCE [LARGE SCALE GENOMIC DNA]</scope>
    <source>
        <strain evidence="2 3">JCM 16373</strain>
    </source>
</reference>